<feature type="region of interest" description="Disordered" evidence="1">
    <location>
        <begin position="430"/>
        <end position="553"/>
    </location>
</feature>
<feature type="compositionally biased region" description="Low complexity" evidence="1">
    <location>
        <begin position="241"/>
        <end position="253"/>
    </location>
</feature>
<evidence type="ECO:0000313" key="2">
    <source>
        <dbReference type="EMBL" id="KAK2601224.1"/>
    </source>
</evidence>
<evidence type="ECO:0000313" key="3">
    <source>
        <dbReference type="Proteomes" id="UP001265746"/>
    </source>
</evidence>
<dbReference type="EMBL" id="JAUJFL010000006">
    <property type="protein sequence ID" value="KAK2601224.1"/>
    <property type="molecule type" value="Genomic_DNA"/>
</dbReference>
<feature type="region of interest" description="Disordered" evidence="1">
    <location>
        <begin position="118"/>
        <end position="143"/>
    </location>
</feature>
<organism evidence="2 3">
    <name type="scientific">Phomopsis amygdali</name>
    <name type="common">Fusicoccum amygdali</name>
    <dbReference type="NCBI Taxonomy" id="1214568"/>
    <lineage>
        <taxon>Eukaryota</taxon>
        <taxon>Fungi</taxon>
        <taxon>Dikarya</taxon>
        <taxon>Ascomycota</taxon>
        <taxon>Pezizomycotina</taxon>
        <taxon>Sordariomycetes</taxon>
        <taxon>Sordariomycetidae</taxon>
        <taxon>Diaporthales</taxon>
        <taxon>Diaporthaceae</taxon>
        <taxon>Diaporthe</taxon>
    </lineage>
</organism>
<name>A0AAD9VZL9_PHOAM</name>
<sequence length="553" mass="60251">MALSTSHPCGPLVFHPSSRRRHRRYYPSDSDTDSTYSSSSSDDSAYHISYPHRHRRRRWHWPRSVLGYPTWGGGLIAGPAAPGLVTAATVIPQQLQTQTQPQPRRYGYRRFHYQGGERARRGCGRGQGQGHHHHHQHHHRRVRSPRRCILPRFGRWLIGDPPEPRRWCDHHGGGCCDEGCGAEVTPTMHHEDEYWGPGDHPSEPWQAHADELETTAQRNGTIPSWAYGPDGTRHPPWRYGGPTNTTNGGNPELGPGGTIEEVEEGGTAPALPNTTTTAAAVPVPVPVAATAAGMLPASPYEASHTHYHLDNDNDGDGRGRSSRRRRYGHSHSRHDGVLGLVEQERRRDSGRHVADVDASRRREAALMGLVDRERDRGGGHRAGLDILGLVEGELERRLREERRDDVARRDTGGWEGAFDALSRRVDQMVLLGREGGSSETGRERGRGEEKRKNSIGASSSVGKRAPVVKFTKDSNSDGPVDSSNNASTGPRSSEGVAAGGNIIFSREGGGSADGDEDADSDETSGASSAAAGRGVRRRGRALRRAGSPSASVD</sequence>
<feature type="compositionally biased region" description="Low complexity" evidence="1">
    <location>
        <begin position="265"/>
        <end position="274"/>
    </location>
</feature>
<dbReference type="AlphaFoldDB" id="A0AAD9VZL9"/>
<feature type="region of interest" description="Disordered" evidence="1">
    <location>
        <begin position="304"/>
        <end position="334"/>
    </location>
</feature>
<keyword evidence="3" id="KW-1185">Reference proteome</keyword>
<feature type="compositionally biased region" description="Acidic residues" evidence="1">
    <location>
        <begin position="513"/>
        <end position="522"/>
    </location>
</feature>
<protein>
    <submittedName>
        <fullName evidence="2">Uncharacterized protein</fullName>
    </submittedName>
</protein>
<feature type="compositionally biased region" description="Basic residues" evidence="1">
    <location>
        <begin position="130"/>
        <end position="143"/>
    </location>
</feature>
<accession>A0AAD9VZL9</accession>
<gene>
    <name evidence="2" type="ORF">N8I77_010689</name>
</gene>
<feature type="region of interest" description="Disordered" evidence="1">
    <location>
        <begin position="1"/>
        <end position="46"/>
    </location>
</feature>
<feature type="compositionally biased region" description="Low complexity" evidence="1">
    <location>
        <begin position="27"/>
        <end position="43"/>
    </location>
</feature>
<feature type="compositionally biased region" description="Basic residues" evidence="1">
    <location>
        <begin position="320"/>
        <end position="332"/>
    </location>
</feature>
<feature type="compositionally biased region" description="Basic residues" evidence="1">
    <location>
        <begin position="534"/>
        <end position="543"/>
    </location>
</feature>
<feature type="region of interest" description="Disordered" evidence="1">
    <location>
        <begin position="241"/>
        <end position="274"/>
    </location>
</feature>
<feature type="compositionally biased region" description="Polar residues" evidence="1">
    <location>
        <begin position="481"/>
        <end position="491"/>
    </location>
</feature>
<feature type="compositionally biased region" description="Low complexity" evidence="1">
    <location>
        <begin position="523"/>
        <end position="533"/>
    </location>
</feature>
<dbReference type="Proteomes" id="UP001265746">
    <property type="component" value="Unassembled WGS sequence"/>
</dbReference>
<feature type="compositionally biased region" description="Low complexity" evidence="1">
    <location>
        <begin position="544"/>
        <end position="553"/>
    </location>
</feature>
<reference evidence="2" key="1">
    <citation type="submission" date="2023-06" db="EMBL/GenBank/DDBJ databases">
        <authorList>
            <person name="Noh H."/>
        </authorList>
    </citation>
    <scope>NUCLEOTIDE SEQUENCE</scope>
    <source>
        <strain evidence="2">DUCC20226</strain>
    </source>
</reference>
<feature type="compositionally biased region" description="Basic and acidic residues" evidence="1">
    <location>
        <begin position="304"/>
        <end position="319"/>
    </location>
</feature>
<evidence type="ECO:0000256" key="1">
    <source>
        <dbReference type="SAM" id="MobiDB-lite"/>
    </source>
</evidence>
<comment type="caution">
    <text evidence="2">The sequence shown here is derived from an EMBL/GenBank/DDBJ whole genome shotgun (WGS) entry which is preliminary data.</text>
</comment>
<proteinExistence type="predicted"/>
<feature type="compositionally biased region" description="Basic and acidic residues" evidence="1">
    <location>
        <begin position="440"/>
        <end position="452"/>
    </location>
</feature>